<accession>A0A6I3X4U8</accession>
<dbReference type="EMBL" id="WNWM01000002">
    <property type="protein sequence ID" value="MUI11899.1"/>
    <property type="molecule type" value="Genomic_DNA"/>
</dbReference>
<protein>
    <submittedName>
        <fullName evidence="1">Uncharacterized protein</fullName>
    </submittedName>
</protein>
<name>A0A6I3X4U8_9BURK</name>
<sequence length="103" mass="11722">MAAADVQLFDATADDACPALVPFVSRHHPLVNHRFRTLGGSRRDRHQGMQNRLNGKHFLFPNKIIMSASVWRGQYWSQEIYVSAVALPALRRRDDSMETIACE</sequence>
<organism evidence="1 2">
    <name type="scientific">Pseudoduganella dura</name>
    <dbReference type="NCBI Taxonomy" id="321982"/>
    <lineage>
        <taxon>Bacteria</taxon>
        <taxon>Pseudomonadati</taxon>
        <taxon>Pseudomonadota</taxon>
        <taxon>Betaproteobacteria</taxon>
        <taxon>Burkholderiales</taxon>
        <taxon>Oxalobacteraceae</taxon>
        <taxon>Telluria group</taxon>
        <taxon>Pseudoduganella</taxon>
    </lineage>
</organism>
<dbReference type="Proteomes" id="UP000431684">
    <property type="component" value="Unassembled WGS sequence"/>
</dbReference>
<comment type="caution">
    <text evidence="1">The sequence shown here is derived from an EMBL/GenBank/DDBJ whole genome shotgun (WGS) entry which is preliminary data.</text>
</comment>
<evidence type="ECO:0000313" key="1">
    <source>
        <dbReference type="EMBL" id="MUI11899.1"/>
    </source>
</evidence>
<keyword evidence="2" id="KW-1185">Reference proteome</keyword>
<dbReference type="RefSeq" id="WP_155707909.1">
    <property type="nucleotide sequence ID" value="NZ_WNWM01000002.1"/>
</dbReference>
<proteinExistence type="predicted"/>
<dbReference type="AlphaFoldDB" id="A0A6I3X4U8"/>
<reference evidence="1 2" key="1">
    <citation type="submission" date="2019-11" db="EMBL/GenBank/DDBJ databases">
        <title>Draft Genome Sequences of Six Type Strains of the Genus Massilia.</title>
        <authorList>
            <person name="Miess H."/>
            <person name="Frediansyah A."/>
            <person name="Goeker M."/>
            <person name="Gross H."/>
        </authorList>
    </citation>
    <scope>NUCLEOTIDE SEQUENCE [LARGE SCALE GENOMIC DNA]</scope>
    <source>
        <strain evidence="1 2">DSM 17513</strain>
    </source>
</reference>
<evidence type="ECO:0000313" key="2">
    <source>
        <dbReference type="Proteomes" id="UP000431684"/>
    </source>
</evidence>
<gene>
    <name evidence="1" type="ORF">GJV26_05275</name>
</gene>